<sequence>MELTPQAFSNAIELKSAEDGGDEDANAIVTKALGDLSQTVTDRLAAVERKSAERLDKLEARLNRPGAPFLSAANDTDAEIEKKAVRDYYRTGSDFELKTLSTTVGAASIMAPPQLSTSILEKITLSSPVRQLATTMALASGSVRLPRLVNKVTPGAVAELTPDPRPESEPSFDDIEIVAHEMAHFIPVSRQALEDANVDLSGYLSNHLVREFANEESRWFVNGNGTSEAEGVMTSAAVGVFTAATATLTLDALIDLFHAIKSPYRANGAWLMNGQTIATLHKIKDGDGRPLWQPSIQPGLPPVLFGRPVYEAPDMPNIAAGSTPIIFGDFAAGYTIVDRIGFQPQREDLATQPRLKIGGRRRVGGAVTMGEALVKMKMKTA</sequence>
<comment type="caution">
    <text evidence="3">The sequence shown here is derived from an EMBL/GenBank/DDBJ whole genome shotgun (WGS) entry which is preliminary data.</text>
</comment>
<name>A0A9X1P1X2_9HYPH</name>
<reference evidence="3" key="1">
    <citation type="submission" date="2022-01" db="EMBL/GenBank/DDBJ databases">
        <title>Jiella avicenniae sp. nov., a novel endophytic bacterium isolated from bark of Avicennia marina.</title>
        <authorList>
            <person name="Tuo L."/>
        </authorList>
    </citation>
    <scope>NUCLEOTIDE SEQUENCE</scope>
    <source>
        <strain evidence="3">CBK1P-4</strain>
    </source>
</reference>
<dbReference type="Pfam" id="PF05065">
    <property type="entry name" value="Phage_capsid"/>
    <property type="match status" value="1"/>
</dbReference>
<dbReference type="RefSeq" id="WP_233720526.1">
    <property type="nucleotide sequence ID" value="NZ_JAJUWU010000016.1"/>
</dbReference>
<dbReference type="Gene3D" id="3.30.2400.10">
    <property type="entry name" value="Major capsid protein gp5"/>
    <property type="match status" value="1"/>
</dbReference>
<dbReference type="Proteomes" id="UP001139035">
    <property type="component" value="Unassembled WGS sequence"/>
</dbReference>
<dbReference type="SUPFAM" id="SSF56563">
    <property type="entry name" value="Major capsid protein gp5"/>
    <property type="match status" value="1"/>
</dbReference>
<proteinExistence type="predicted"/>
<gene>
    <name evidence="3" type="ORF">LZD57_16225</name>
</gene>
<keyword evidence="4" id="KW-1185">Reference proteome</keyword>
<dbReference type="AlphaFoldDB" id="A0A9X1P1X2"/>
<feature type="domain" description="Phage capsid-like C-terminal" evidence="2">
    <location>
        <begin position="109"/>
        <end position="378"/>
    </location>
</feature>
<accession>A0A9X1P1X2</accession>
<dbReference type="NCBIfam" id="TIGR01554">
    <property type="entry name" value="major_cap_HK97"/>
    <property type="match status" value="1"/>
</dbReference>
<protein>
    <submittedName>
        <fullName evidence="3">Phage major capsid protein</fullName>
    </submittedName>
</protein>
<evidence type="ECO:0000256" key="1">
    <source>
        <dbReference type="ARBA" id="ARBA00004328"/>
    </source>
</evidence>
<dbReference type="InterPro" id="IPR054612">
    <property type="entry name" value="Phage_capsid-like_C"/>
</dbReference>
<dbReference type="InterPro" id="IPR024455">
    <property type="entry name" value="Phage_capsid"/>
</dbReference>
<evidence type="ECO:0000313" key="3">
    <source>
        <dbReference type="EMBL" id="MCE7029537.1"/>
    </source>
</evidence>
<dbReference type="EMBL" id="JAJUWU010000016">
    <property type="protein sequence ID" value="MCE7029537.1"/>
    <property type="molecule type" value="Genomic_DNA"/>
</dbReference>
<dbReference type="Gene3D" id="3.30.2320.10">
    <property type="entry name" value="hypothetical protein PF0899 domain"/>
    <property type="match status" value="1"/>
</dbReference>
<evidence type="ECO:0000259" key="2">
    <source>
        <dbReference type="Pfam" id="PF05065"/>
    </source>
</evidence>
<organism evidence="3 4">
    <name type="scientific">Jiella avicenniae</name>
    <dbReference type="NCBI Taxonomy" id="2907202"/>
    <lineage>
        <taxon>Bacteria</taxon>
        <taxon>Pseudomonadati</taxon>
        <taxon>Pseudomonadota</taxon>
        <taxon>Alphaproteobacteria</taxon>
        <taxon>Hyphomicrobiales</taxon>
        <taxon>Aurantimonadaceae</taxon>
        <taxon>Jiella</taxon>
    </lineage>
</organism>
<comment type="subcellular location">
    <subcellularLocation>
        <location evidence="1">Virion</location>
    </subcellularLocation>
</comment>
<evidence type="ECO:0000313" key="4">
    <source>
        <dbReference type="Proteomes" id="UP001139035"/>
    </source>
</evidence>